<evidence type="ECO:0000313" key="4">
    <source>
        <dbReference type="EMBL" id="CZR48103.1"/>
    </source>
</evidence>
<sequence length="316" mass="35061">MVRKVTVIGATGIQGGSVIRALVKDNAFSLTAVTRNSQSEAAKKLASQGVRVVEANLDDVASLEAAFSGTSVIFAATNFFEPFMMYDTEQAIEIETRQGFNIVKAAAATPTLEHFIWSTLPNTHRISGGKFAVPHYVSKNRINDFIKSDPALLRKTTFLWVAVYASNVNYPFYRPFPIATAGEKKFIQLQPTPASVQFPLVGDATLNVGLFTRAIIDKPEKTLGGKFVYAMTDIMTAGDMLATWAAVHGVEAEYVQVDKETYYSLWPKWGKAMDRMHEYLEWAKEKSFSDEEVILTKEDLEITGLKDTRAAFAEME</sequence>
<gene>
    <name evidence="4" type="ORF">FPRO_12713</name>
</gene>
<reference evidence="5" key="1">
    <citation type="journal article" date="2016" name="Genome Biol. Evol.">
        <title>Comparative 'omics' of the Fusarium fujikuroi species complex highlights differences in genetic potential and metabolite synthesis.</title>
        <authorList>
            <person name="Niehaus E.-M."/>
            <person name="Muensterkoetter M."/>
            <person name="Proctor R.H."/>
            <person name="Brown D.W."/>
            <person name="Sharon A."/>
            <person name="Idan Y."/>
            <person name="Oren-Young L."/>
            <person name="Sieber C.M."/>
            <person name="Novak O."/>
            <person name="Pencik A."/>
            <person name="Tarkowska D."/>
            <person name="Hromadova K."/>
            <person name="Freeman S."/>
            <person name="Maymon M."/>
            <person name="Elazar M."/>
            <person name="Youssef S.A."/>
            <person name="El-Shabrawy E.S.M."/>
            <person name="Shalaby A.B.A."/>
            <person name="Houterman P."/>
            <person name="Brock N.L."/>
            <person name="Burkhardt I."/>
            <person name="Tsavkelova E.A."/>
            <person name="Dickschat J.S."/>
            <person name="Galuszka P."/>
            <person name="Gueldener U."/>
            <person name="Tudzynski B."/>
        </authorList>
    </citation>
    <scope>NUCLEOTIDE SEQUENCE [LARGE SCALE GENOMIC DNA]</scope>
    <source>
        <strain evidence="5">ET1</strain>
    </source>
</reference>
<comment type="caution">
    <text evidence="4">The sequence shown here is derived from an EMBL/GenBank/DDBJ whole genome shotgun (WGS) entry which is preliminary data.</text>
</comment>
<keyword evidence="2" id="KW-0521">NADP</keyword>
<evidence type="ECO:0000313" key="5">
    <source>
        <dbReference type="Proteomes" id="UP000183971"/>
    </source>
</evidence>
<name>A0A1L7W661_FUSPR</name>
<dbReference type="Proteomes" id="UP000183971">
    <property type="component" value="Unassembled WGS sequence"/>
</dbReference>
<dbReference type="InterPro" id="IPR051164">
    <property type="entry name" value="NmrA-like_oxidored"/>
</dbReference>
<dbReference type="PANTHER" id="PTHR42748">
    <property type="entry name" value="NITROGEN METABOLITE REPRESSION PROTEIN NMRA FAMILY MEMBER"/>
    <property type="match status" value="1"/>
</dbReference>
<dbReference type="InterPro" id="IPR036291">
    <property type="entry name" value="NAD(P)-bd_dom_sf"/>
</dbReference>
<protein>
    <submittedName>
        <fullName evidence="4">Related to nitrogen metabolic regulation protein nmr</fullName>
    </submittedName>
</protein>
<organism evidence="4 5">
    <name type="scientific">Fusarium proliferatum (strain ET1)</name>
    <name type="common">Orchid endophyte fungus</name>
    <dbReference type="NCBI Taxonomy" id="1227346"/>
    <lineage>
        <taxon>Eukaryota</taxon>
        <taxon>Fungi</taxon>
        <taxon>Dikarya</taxon>
        <taxon>Ascomycota</taxon>
        <taxon>Pezizomycotina</taxon>
        <taxon>Sordariomycetes</taxon>
        <taxon>Hypocreomycetidae</taxon>
        <taxon>Hypocreales</taxon>
        <taxon>Nectriaceae</taxon>
        <taxon>Fusarium</taxon>
        <taxon>Fusarium fujikuroi species complex</taxon>
    </lineage>
</organism>
<comment type="similarity">
    <text evidence="1">Belongs to the NmrA-type oxidoreductase family.</text>
</comment>
<evidence type="ECO:0000256" key="1">
    <source>
        <dbReference type="ARBA" id="ARBA00006328"/>
    </source>
</evidence>
<dbReference type="Pfam" id="PF05368">
    <property type="entry name" value="NmrA"/>
    <property type="match status" value="1"/>
</dbReference>
<evidence type="ECO:0000259" key="3">
    <source>
        <dbReference type="Pfam" id="PF05368"/>
    </source>
</evidence>
<dbReference type="GO" id="GO:0005634">
    <property type="term" value="C:nucleus"/>
    <property type="evidence" value="ECO:0007669"/>
    <property type="project" value="TreeGrafter"/>
</dbReference>
<evidence type="ECO:0000256" key="2">
    <source>
        <dbReference type="ARBA" id="ARBA00022857"/>
    </source>
</evidence>
<dbReference type="RefSeq" id="XP_031088636.1">
    <property type="nucleotide sequence ID" value="XM_031223260.1"/>
</dbReference>
<dbReference type="Gene3D" id="3.90.25.10">
    <property type="entry name" value="UDP-galactose 4-epimerase, domain 1"/>
    <property type="match status" value="1"/>
</dbReference>
<dbReference type="InterPro" id="IPR008030">
    <property type="entry name" value="NmrA-like"/>
</dbReference>
<dbReference type="Gene3D" id="3.40.50.720">
    <property type="entry name" value="NAD(P)-binding Rossmann-like Domain"/>
    <property type="match status" value="1"/>
</dbReference>
<dbReference type="EMBL" id="FJOF01000013">
    <property type="protein sequence ID" value="CZR48103.1"/>
    <property type="molecule type" value="Genomic_DNA"/>
</dbReference>
<proteinExistence type="inferred from homology"/>
<dbReference type="PANTHER" id="PTHR42748:SF28">
    <property type="entry name" value="NMRA-LIKE DOMAIN-CONTAINING PROTEIN"/>
    <property type="match status" value="1"/>
</dbReference>
<dbReference type="VEuPathDB" id="FungiDB:FPRO_12713"/>
<dbReference type="AlphaFoldDB" id="A0A1L7W661"/>
<accession>A0A1L7W661</accession>
<dbReference type="GeneID" id="42057577"/>
<dbReference type="CDD" id="cd05251">
    <property type="entry name" value="NmrA_like_SDR_a"/>
    <property type="match status" value="1"/>
</dbReference>
<feature type="domain" description="NmrA-like" evidence="3">
    <location>
        <begin position="3"/>
        <end position="285"/>
    </location>
</feature>
<keyword evidence="5" id="KW-1185">Reference proteome</keyword>
<dbReference type="SUPFAM" id="SSF51735">
    <property type="entry name" value="NAD(P)-binding Rossmann-fold domains"/>
    <property type="match status" value="1"/>
</dbReference>